<dbReference type="PIRSF" id="PIRSF038971">
    <property type="entry name" value="PhnM"/>
    <property type="match status" value="1"/>
</dbReference>
<protein>
    <submittedName>
        <fullName evidence="2">Alpha-D-ribose 1-methylphosphonate 5-triphosphate diphosphatase</fullName>
        <ecNumber evidence="2">3.6.1.63</ecNumber>
    </submittedName>
</protein>
<evidence type="ECO:0000313" key="2">
    <source>
        <dbReference type="EMBL" id="TVX98800.1"/>
    </source>
</evidence>
<dbReference type="Proteomes" id="UP000316330">
    <property type="component" value="Unassembled WGS sequence"/>
</dbReference>
<feature type="domain" description="Amidohydrolase-related" evidence="1">
    <location>
        <begin position="62"/>
        <end position="388"/>
    </location>
</feature>
<evidence type="ECO:0000259" key="1">
    <source>
        <dbReference type="Pfam" id="PF01979"/>
    </source>
</evidence>
<proteinExistence type="predicted"/>
<dbReference type="GO" id="GO:0016810">
    <property type="term" value="F:hydrolase activity, acting on carbon-nitrogen (but not peptide) bonds"/>
    <property type="evidence" value="ECO:0007669"/>
    <property type="project" value="InterPro"/>
</dbReference>
<dbReference type="InterPro" id="IPR006680">
    <property type="entry name" value="Amidohydro-rel"/>
</dbReference>
<dbReference type="PANTHER" id="PTHR43135">
    <property type="entry name" value="ALPHA-D-RIBOSE 1-METHYLPHOSPHONATE 5-TRIPHOSPHATE DIPHOSPHATASE"/>
    <property type="match status" value="1"/>
</dbReference>
<accession>A0A559JG10</accession>
<dbReference type="InterPro" id="IPR011059">
    <property type="entry name" value="Metal-dep_hydrolase_composite"/>
</dbReference>
<dbReference type="InterPro" id="IPR012696">
    <property type="entry name" value="PhnM"/>
</dbReference>
<dbReference type="Gene3D" id="2.30.40.10">
    <property type="entry name" value="Urease, subunit C, domain 1"/>
    <property type="match status" value="1"/>
</dbReference>
<sequence>MMGKRMIIKGGTIVLPESVIRGDIVVENGAIAAIRSGSDLDTDRFDADDLSAETIDANGDWVLPGLIDMHCDAIEKEVEPRPNTLFPLEMAFLQFERKLAGHGITTMLHSLSLGVGLSLRGEHLVGEMIRLIASMREERAVIRHGVHLRYEVSHLTGFDLAQRLMSEGLLDYVSLMDHAPGQGQYHRPGAFERYVMKNQGVGLEEVVTIVEELQERRARVDWNKLKALTAQAREHGIAVASHDDDSAESVRRSLDFGATVSEFPLNLETASYAYARGMGVCIGAPNIVRGGSHDGNLKASQAVREGVADILCSDYHPASLLHSIFVLESEGIPLSQAVNMATLNPAKALGRSEKIGSLEPGKQADLIVVRKVRDIPLVRHTIVGGTLVHATRDMG</sequence>
<gene>
    <name evidence="2" type="ORF">FPZ45_15020</name>
</gene>
<dbReference type="EC" id="3.6.1.63" evidence="2"/>
<keyword evidence="3" id="KW-1185">Reference proteome</keyword>
<organism evidence="2 3">
    <name type="scientific">Cohnella terricola</name>
    <dbReference type="NCBI Taxonomy" id="1289167"/>
    <lineage>
        <taxon>Bacteria</taxon>
        <taxon>Bacillati</taxon>
        <taxon>Bacillota</taxon>
        <taxon>Bacilli</taxon>
        <taxon>Bacillales</taxon>
        <taxon>Paenibacillaceae</taxon>
        <taxon>Cohnella</taxon>
    </lineage>
</organism>
<dbReference type="AlphaFoldDB" id="A0A559JG10"/>
<dbReference type="PANTHER" id="PTHR43135:SF3">
    <property type="entry name" value="ALPHA-D-RIBOSE 1-METHYLPHOSPHONATE 5-TRIPHOSPHATE DIPHOSPHATASE"/>
    <property type="match status" value="1"/>
</dbReference>
<dbReference type="NCBIfam" id="NF011990">
    <property type="entry name" value="PRK15446.2-6"/>
    <property type="match status" value="1"/>
</dbReference>
<keyword evidence="2" id="KW-0378">Hydrolase</keyword>
<dbReference type="EMBL" id="VNJJ01000008">
    <property type="protein sequence ID" value="TVX98800.1"/>
    <property type="molecule type" value="Genomic_DNA"/>
</dbReference>
<dbReference type="NCBIfam" id="NF011987">
    <property type="entry name" value="PRK15446.2-3"/>
    <property type="match status" value="1"/>
</dbReference>
<dbReference type="SUPFAM" id="SSF51556">
    <property type="entry name" value="Metallo-dependent hydrolases"/>
    <property type="match status" value="1"/>
</dbReference>
<evidence type="ECO:0000313" key="3">
    <source>
        <dbReference type="Proteomes" id="UP000316330"/>
    </source>
</evidence>
<name>A0A559JG10_9BACL</name>
<comment type="caution">
    <text evidence="2">The sequence shown here is derived from an EMBL/GenBank/DDBJ whole genome shotgun (WGS) entry which is preliminary data.</text>
</comment>
<dbReference type="GO" id="GO:0019700">
    <property type="term" value="P:organic phosphonate catabolic process"/>
    <property type="evidence" value="ECO:0007669"/>
    <property type="project" value="InterPro"/>
</dbReference>
<dbReference type="NCBIfam" id="NF011984">
    <property type="entry name" value="PRK15446.1-5"/>
    <property type="match status" value="1"/>
</dbReference>
<dbReference type="SUPFAM" id="SSF51338">
    <property type="entry name" value="Composite domain of metallo-dependent hydrolases"/>
    <property type="match status" value="1"/>
</dbReference>
<dbReference type="InterPro" id="IPR051781">
    <property type="entry name" value="Metallo-dep_Hydrolase"/>
</dbReference>
<dbReference type="InterPro" id="IPR032466">
    <property type="entry name" value="Metal_Hydrolase"/>
</dbReference>
<dbReference type="Gene3D" id="3.20.20.140">
    <property type="entry name" value="Metal-dependent hydrolases"/>
    <property type="match status" value="1"/>
</dbReference>
<reference evidence="2 3" key="1">
    <citation type="submission" date="2019-07" db="EMBL/GenBank/DDBJ databases">
        <authorList>
            <person name="Kim J."/>
        </authorList>
    </citation>
    <scope>NUCLEOTIDE SEQUENCE [LARGE SCALE GENOMIC DNA]</scope>
    <source>
        <strain evidence="2 3">G13</strain>
    </source>
</reference>
<dbReference type="OrthoDB" id="9776488at2"/>
<dbReference type="Pfam" id="PF01979">
    <property type="entry name" value="Amidohydro_1"/>
    <property type="match status" value="1"/>
</dbReference>